<dbReference type="STRING" id="1227482.C469_15398"/>
<keyword evidence="1" id="KW-1133">Transmembrane helix</keyword>
<feature type="transmembrane region" description="Helical" evidence="1">
    <location>
        <begin position="42"/>
        <end position="67"/>
    </location>
</feature>
<organism evidence="2 3">
    <name type="scientific">Halorubrum lipolyticum DSM 21995</name>
    <dbReference type="NCBI Taxonomy" id="1227482"/>
    <lineage>
        <taxon>Archaea</taxon>
        <taxon>Methanobacteriati</taxon>
        <taxon>Methanobacteriota</taxon>
        <taxon>Stenosarchaea group</taxon>
        <taxon>Halobacteria</taxon>
        <taxon>Halobacteriales</taxon>
        <taxon>Haloferacaceae</taxon>
        <taxon>Halorubrum</taxon>
    </lineage>
</organism>
<protein>
    <submittedName>
        <fullName evidence="2">Uncharacterized protein</fullName>
    </submittedName>
</protein>
<keyword evidence="1" id="KW-0472">Membrane</keyword>
<comment type="caution">
    <text evidence="2">The sequence shown here is derived from an EMBL/GenBank/DDBJ whole genome shotgun (WGS) entry which is preliminary data.</text>
</comment>
<dbReference type="EMBL" id="AOJG01000041">
    <property type="protein sequence ID" value="EMA57130.1"/>
    <property type="molecule type" value="Genomic_DNA"/>
</dbReference>
<dbReference type="OrthoDB" id="330652at2157"/>
<name>M0NKC2_9EURY</name>
<dbReference type="AlphaFoldDB" id="M0NKC2"/>
<keyword evidence="3" id="KW-1185">Reference proteome</keyword>
<proteinExistence type="predicted"/>
<gene>
    <name evidence="2" type="ORF">C469_15398</name>
</gene>
<feature type="transmembrane region" description="Helical" evidence="1">
    <location>
        <begin position="79"/>
        <end position="103"/>
    </location>
</feature>
<dbReference type="RefSeq" id="WP_008008169.1">
    <property type="nucleotide sequence ID" value="NZ_AOJG01000041.1"/>
</dbReference>
<accession>M0NKC2</accession>
<feature type="transmembrane region" description="Helical" evidence="1">
    <location>
        <begin position="109"/>
        <end position="136"/>
    </location>
</feature>
<dbReference type="PATRIC" id="fig|1227482.3.peg.3110"/>
<keyword evidence="1" id="KW-0812">Transmembrane</keyword>
<dbReference type="Proteomes" id="UP000011650">
    <property type="component" value="Unassembled WGS sequence"/>
</dbReference>
<sequence>MNWSPIPPAVAAVAAAAISVAHRIAPIVLESAIDIPGPGALTLYALGGRTVSFALVYGLLLGAAYLVGRRGGDTIDAGATTLATGVVGAVVYLVGSAAVLLWTGPEQDWVVAAGTLGSAVGVGVELAVVAFAGLALGRWGING</sequence>
<evidence type="ECO:0000313" key="2">
    <source>
        <dbReference type="EMBL" id="EMA57130.1"/>
    </source>
</evidence>
<evidence type="ECO:0000256" key="1">
    <source>
        <dbReference type="SAM" id="Phobius"/>
    </source>
</evidence>
<evidence type="ECO:0000313" key="3">
    <source>
        <dbReference type="Proteomes" id="UP000011650"/>
    </source>
</evidence>
<reference evidence="2 3" key="1">
    <citation type="journal article" date="2014" name="PLoS Genet.">
        <title>Phylogenetically driven sequencing of extremely halophilic archaea reveals strategies for static and dynamic osmo-response.</title>
        <authorList>
            <person name="Becker E.A."/>
            <person name="Seitzer P.M."/>
            <person name="Tritt A."/>
            <person name="Larsen D."/>
            <person name="Krusor M."/>
            <person name="Yao A.I."/>
            <person name="Wu D."/>
            <person name="Madern D."/>
            <person name="Eisen J.A."/>
            <person name="Darling A.E."/>
            <person name="Facciotti M.T."/>
        </authorList>
    </citation>
    <scope>NUCLEOTIDE SEQUENCE [LARGE SCALE GENOMIC DNA]</scope>
    <source>
        <strain evidence="2 3">DSM 21995</strain>
    </source>
</reference>